<proteinExistence type="predicted"/>
<keyword evidence="2" id="KW-1133">Transmembrane helix</keyword>
<name>A0A7R8WKQ9_9CRUS</name>
<feature type="compositionally biased region" description="Polar residues" evidence="1">
    <location>
        <begin position="173"/>
        <end position="191"/>
    </location>
</feature>
<gene>
    <name evidence="4" type="ORF">CTOB1V02_LOCUS8656</name>
</gene>
<feature type="chain" id="PRO_5043635768" evidence="3">
    <location>
        <begin position="25"/>
        <end position="419"/>
    </location>
</feature>
<feature type="transmembrane region" description="Helical" evidence="2">
    <location>
        <begin position="298"/>
        <end position="320"/>
    </location>
</feature>
<keyword evidence="3" id="KW-0732">Signal</keyword>
<dbReference type="AlphaFoldDB" id="A0A7R8WKQ9"/>
<feature type="compositionally biased region" description="Pro residues" evidence="1">
    <location>
        <begin position="129"/>
        <end position="141"/>
    </location>
</feature>
<dbReference type="EMBL" id="OB662969">
    <property type="protein sequence ID" value="CAD7230800.1"/>
    <property type="molecule type" value="Genomic_DNA"/>
</dbReference>
<feature type="compositionally biased region" description="Low complexity" evidence="1">
    <location>
        <begin position="142"/>
        <end position="172"/>
    </location>
</feature>
<feature type="signal peptide" evidence="3">
    <location>
        <begin position="1"/>
        <end position="24"/>
    </location>
</feature>
<accession>A0A7R8WKQ9</accession>
<organism evidence="4">
    <name type="scientific">Cyprideis torosa</name>
    <dbReference type="NCBI Taxonomy" id="163714"/>
    <lineage>
        <taxon>Eukaryota</taxon>
        <taxon>Metazoa</taxon>
        <taxon>Ecdysozoa</taxon>
        <taxon>Arthropoda</taxon>
        <taxon>Crustacea</taxon>
        <taxon>Oligostraca</taxon>
        <taxon>Ostracoda</taxon>
        <taxon>Podocopa</taxon>
        <taxon>Podocopida</taxon>
        <taxon>Cytherocopina</taxon>
        <taxon>Cytheroidea</taxon>
        <taxon>Cytherideidae</taxon>
        <taxon>Cyprideis</taxon>
    </lineage>
</organism>
<evidence type="ECO:0000256" key="3">
    <source>
        <dbReference type="SAM" id="SignalP"/>
    </source>
</evidence>
<keyword evidence="2" id="KW-0812">Transmembrane</keyword>
<feature type="compositionally biased region" description="Low complexity" evidence="1">
    <location>
        <begin position="274"/>
        <end position="288"/>
    </location>
</feature>
<evidence type="ECO:0000256" key="2">
    <source>
        <dbReference type="SAM" id="Phobius"/>
    </source>
</evidence>
<protein>
    <submittedName>
        <fullName evidence="4">Uncharacterized protein</fullName>
    </submittedName>
</protein>
<feature type="region of interest" description="Disordered" evidence="1">
    <location>
        <begin position="129"/>
        <end position="288"/>
    </location>
</feature>
<feature type="compositionally biased region" description="Gly residues" evidence="1">
    <location>
        <begin position="236"/>
        <end position="264"/>
    </location>
</feature>
<evidence type="ECO:0000256" key="1">
    <source>
        <dbReference type="SAM" id="MobiDB-lite"/>
    </source>
</evidence>
<reference evidence="4" key="1">
    <citation type="submission" date="2020-11" db="EMBL/GenBank/DDBJ databases">
        <authorList>
            <person name="Tran Van P."/>
        </authorList>
    </citation>
    <scope>NUCLEOTIDE SEQUENCE</scope>
</reference>
<sequence length="419" mass="45288">MERNFYVVPIVLLLSLSLLSPVNPHAATHRLAQHVEHRRNQDVEELSVQKPFPVSEIKSPPLARALPKALRGLGRNRKREDVALRLQLYNAARLAIAHEAAFKKQHVLHMNLPIDAPTRTNMAVVARLLPPPPSYRQPPPEASTSGSTSSTEGSTYTTEPTTAQSAASPASENTSSTTTVPYSQVPLSPSEGQRRYATSDGERKYSPEEEADENESDAWGRYGLEETESGRNGPVQGSGPGQGSGQRSGYAGQGSGYAGQGSGPGVPETGGQKAGSDSAIASGSQGGSSSRIGEVFQILLLILLPLSIIVVGILCIYAICRRLGPALYSRLAKPQTQDVAVKNKDLPDPNATKMYEADITQSMRAGLNLPFNLKQQEQPTAWDIMLQWVGKKGVKPRGEAELLYIHPKYRQKIETVPNE</sequence>
<keyword evidence="2" id="KW-0472">Membrane</keyword>
<evidence type="ECO:0000313" key="4">
    <source>
        <dbReference type="EMBL" id="CAD7230800.1"/>
    </source>
</evidence>